<keyword evidence="2" id="KW-1185">Reference proteome</keyword>
<accession>A0A660CJ07</accession>
<dbReference type="AlphaFoldDB" id="A0A660CJ07"/>
<sequence>MRPTDDVYVGAFRPPSEVAREPYALVSAHLTGRPAYPLGYRAPYEGLPTAPDMSLFGRRKW</sequence>
<dbReference type="EMBL" id="VLJV01000001">
    <property type="protein sequence ID" value="TWH20965.1"/>
    <property type="molecule type" value="Genomic_DNA"/>
</dbReference>
<gene>
    <name evidence="1" type="ORF">JD82_02816</name>
</gene>
<organism evidence="1 2">
    <name type="scientific">Prauserella rugosa</name>
    <dbReference type="NCBI Taxonomy" id="43354"/>
    <lineage>
        <taxon>Bacteria</taxon>
        <taxon>Bacillati</taxon>
        <taxon>Actinomycetota</taxon>
        <taxon>Actinomycetes</taxon>
        <taxon>Pseudonocardiales</taxon>
        <taxon>Pseudonocardiaceae</taxon>
        <taxon>Prauserella</taxon>
    </lineage>
</organism>
<dbReference type="Proteomes" id="UP000317303">
    <property type="component" value="Unassembled WGS sequence"/>
</dbReference>
<reference evidence="1 2" key="1">
    <citation type="submission" date="2019-07" db="EMBL/GenBank/DDBJ databases">
        <title>R&amp;d 2014.</title>
        <authorList>
            <person name="Klenk H.-P."/>
        </authorList>
    </citation>
    <scope>NUCLEOTIDE SEQUENCE [LARGE SCALE GENOMIC DNA]</scope>
    <source>
        <strain evidence="1 2">DSM 43194</strain>
    </source>
</reference>
<protein>
    <submittedName>
        <fullName evidence="1">Uncharacterized protein</fullName>
    </submittedName>
</protein>
<evidence type="ECO:0000313" key="1">
    <source>
        <dbReference type="EMBL" id="TWH20965.1"/>
    </source>
</evidence>
<comment type="caution">
    <text evidence="1">The sequence shown here is derived from an EMBL/GenBank/DDBJ whole genome shotgun (WGS) entry which is preliminary data.</text>
</comment>
<evidence type="ECO:0000313" key="2">
    <source>
        <dbReference type="Proteomes" id="UP000317303"/>
    </source>
</evidence>
<proteinExistence type="predicted"/>
<name>A0A660CJ07_9PSEU</name>